<keyword evidence="1" id="KW-1133">Transmembrane helix</keyword>
<dbReference type="Proteomes" id="UP000234840">
    <property type="component" value="Unassembled WGS sequence"/>
</dbReference>
<reference evidence="3 4" key="1">
    <citation type="journal article" date="2017" name="Genome Med.">
        <title>A novel Ruminococcus gnavus clade enriched in inflammatory bowel disease patients.</title>
        <authorList>
            <person name="Hall A.B."/>
            <person name="Yassour M."/>
            <person name="Sauk J."/>
            <person name="Garner A."/>
            <person name="Jiang X."/>
            <person name="Arthur T."/>
            <person name="Lagoudas G.K."/>
            <person name="Vatanen T."/>
            <person name="Fornelos N."/>
            <person name="Wilson R."/>
            <person name="Bertha M."/>
            <person name="Cohen M."/>
            <person name="Garber J."/>
            <person name="Khalili H."/>
            <person name="Gevers D."/>
            <person name="Ananthakrishnan A.N."/>
            <person name="Kugathasan S."/>
            <person name="Lander E.S."/>
            <person name="Blainey P."/>
            <person name="Vlamakis H."/>
            <person name="Xavier R.J."/>
            <person name="Huttenhower C."/>
        </authorList>
    </citation>
    <scope>NUCLEOTIDE SEQUENCE [LARGE SCALE GENOMIC DNA]</scope>
    <source>
        <strain evidence="3 4">RJX1128</strain>
    </source>
</reference>
<feature type="transmembrane region" description="Helical" evidence="1">
    <location>
        <begin position="48"/>
        <end position="67"/>
    </location>
</feature>
<feature type="transmembrane region" description="Helical" evidence="1">
    <location>
        <begin position="79"/>
        <end position="97"/>
    </location>
</feature>
<dbReference type="Proteomes" id="UP001079535">
    <property type="component" value="Unassembled WGS sequence"/>
</dbReference>
<dbReference type="AlphaFoldDB" id="A0A2N5PYQ4"/>
<proteinExistence type="predicted"/>
<gene>
    <name evidence="3" type="ORF">CDL20_10015</name>
    <name evidence="2" type="ORF">OZZ17_05795</name>
</gene>
<name>A0A2N5PYQ4_MEDGN</name>
<keyword evidence="1" id="KW-0472">Membrane</keyword>
<evidence type="ECO:0000313" key="4">
    <source>
        <dbReference type="Proteomes" id="UP000234840"/>
    </source>
</evidence>
<feature type="transmembrane region" description="Helical" evidence="1">
    <location>
        <begin position="20"/>
        <end position="42"/>
    </location>
</feature>
<reference evidence="2" key="2">
    <citation type="submission" date="2022-11" db="EMBL/GenBank/DDBJ databases">
        <title>Temperate bacteriophages infecting mucin-degrading bacterium Ruminococcus gnavus from the human gut.</title>
        <authorList>
            <person name="Buttimer C."/>
        </authorList>
    </citation>
    <scope>NUCLEOTIDE SEQUENCE</scope>
    <source>
        <strain evidence="2">CCUG 49994</strain>
    </source>
</reference>
<evidence type="ECO:0000313" key="2">
    <source>
        <dbReference type="EMBL" id="MCZ0667056.1"/>
    </source>
</evidence>
<evidence type="ECO:0000256" key="1">
    <source>
        <dbReference type="SAM" id="Phobius"/>
    </source>
</evidence>
<accession>A0A2N5PYQ4</accession>
<dbReference type="EMBL" id="JAPRAY010000006">
    <property type="protein sequence ID" value="MCZ0667056.1"/>
    <property type="molecule type" value="Genomic_DNA"/>
</dbReference>
<evidence type="ECO:0000313" key="3">
    <source>
        <dbReference type="EMBL" id="PLT85373.1"/>
    </source>
</evidence>
<dbReference type="RefSeq" id="WP_101874585.1">
    <property type="nucleotide sequence ID" value="NZ_CACRUK010000027.1"/>
</dbReference>
<dbReference type="EMBL" id="NIHW01000025">
    <property type="protein sequence ID" value="PLT85373.1"/>
    <property type="molecule type" value="Genomic_DNA"/>
</dbReference>
<sequence>MSKKYDFWANKKTIPNLKLYTILTGVWFGTLGINFLIVFFYWKYVLNYEFANLVLILSIIMFLLVPIAITDPKKESRDLLATVSYGILHTVCTLASIIISRCWYLVGIYILELFVVLIILLKSIRRKK</sequence>
<comment type="caution">
    <text evidence="3">The sequence shown here is derived from an EMBL/GenBank/DDBJ whole genome shotgun (WGS) entry which is preliminary data.</text>
</comment>
<protein>
    <submittedName>
        <fullName evidence="3">Uncharacterized protein</fullName>
    </submittedName>
</protein>
<keyword evidence="1" id="KW-0812">Transmembrane</keyword>
<feature type="transmembrane region" description="Helical" evidence="1">
    <location>
        <begin position="103"/>
        <end position="121"/>
    </location>
</feature>
<organism evidence="3 4">
    <name type="scientific">Mediterraneibacter gnavus</name>
    <name type="common">Ruminococcus gnavus</name>
    <dbReference type="NCBI Taxonomy" id="33038"/>
    <lineage>
        <taxon>Bacteria</taxon>
        <taxon>Bacillati</taxon>
        <taxon>Bacillota</taxon>
        <taxon>Clostridia</taxon>
        <taxon>Lachnospirales</taxon>
        <taxon>Lachnospiraceae</taxon>
        <taxon>Mediterraneibacter</taxon>
    </lineage>
</organism>